<accession>A0A6A7B9V3</accession>
<name>A0A6A7B9V3_9PLEO</name>
<evidence type="ECO:0000313" key="1">
    <source>
        <dbReference type="EMBL" id="KAF2851992.1"/>
    </source>
</evidence>
<keyword evidence="2" id="KW-1185">Reference proteome</keyword>
<gene>
    <name evidence="1" type="ORF">T440DRAFT_49031</name>
</gene>
<proteinExistence type="predicted"/>
<evidence type="ECO:0000313" key="2">
    <source>
        <dbReference type="Proteomes" id="UP000799423"/>
    </source>
</evidence>
<dbReference type="AlphaFoldDB" id="A0A6A7B9V3"/>
<reference evidence="1" key="1">
    <citation type="submission" date="2020-01" db="EMBL/GenBank/DDBJ databases">
        <authorList>
            <consortium name="DOE Joint Genome Institute"/>
            <person name="Haridas S."/>
            <person name="Albert R."/>
            <person name="Binder M."/>
            <person name="Bloem J."/>
            <person name="Labutti K."/>
            <person name="Salamov A."/>
            <person name="Andreopoulos B."/>
            <person name="Baker S.E."/>
            <person name="Barry K."/>
            <person name="Bills G."/>
            <person name="Bluhm B.H."/>
            <person name="Cannon C."/>
            <person name="Castanera R."/>
            <person name="Culley D.E."/>
            <person name="Daum C."/>
            <person name="Ezra D."/>
            <person name="Gonzalez J.B."/>
            <person name="Henrissat B."/>
            <person name="Kuo A."/>
            <person name="Liang C."/>
            <person name="Lipzen A."/>
            <person name="Lutzoni F."/>
            <person name="Magnuson J."/>
            <person name="Mondo S."/>
            <person name="Nolan M."/>
            <person name="Ohm R."/>
            <person name="Pangilinan J."/>
            <person name="Park H.-J."/>
            <person name="Ramirez L."/>
            <person name="Alfaro M."/>
            <person name="Sun H."/>
            <person name="Tritt A."/>
            <person name="Yoshinaga Y."/>
            <person name="Zwiers L.-H."/>
            <person name="Turgeon B.G."/>
            <person name="Goodwin S.B."/>
            <person name="Spatafora J.W."/>
            <person name="Crous P.W."/>
            <person name="Grigoriev I.V."/>
        </authorList>
    </citation>
    <scope>NUCLEOTIDE SEQUENCE</scope>
    <source>
        <strain evidence="1">IPT5</strain>
    </source>
</reference>
<dbReference type="Proteomes" id="UP000799423">
    <property type="component" value="Unassembled WGS sequence"/>
</dbReference>
<organism evidence="1 2">
    <name type="scientific">Plenodomus tracheiphilus IPT5</name>
    <dbReference type="NCBI Taxonomy" id="1408161"/>
    <lineage>
        <taxon>Eukaryota</taxon>
        <taxon>Fungi</taxon>
        <taxon>Dikarya</taxon>
        <taxon>Ascomycota</taxon>
        <taxon>Pezizomycotina</taxon>
        <taxon>Dothideomycetes</taxon>
        <taxon>Pleosporomycetidae</taxon>
        <taxon>Pleosporales</taxon>
        <taxon>Pleosporineae</taxon>
        <taxon>Leptosphaeriaceae</taxon>
        <taxon>Plenodomus</taxon>
    </lineage>
</organism>
<sequence>MCTASCQTQVSGRLNKNREMAEQGWQTCSASLGKAGMAVFWTISLVHRMMVVPKEGVPPDMVYWRMGRICLAPDSPNASLRPRQPGRNVLPSMIGSQSETVLSARSGCACVLWCRSRWMRWRNVEIQEVLRDLTTYKVPKSVLATPFQFLLCCMYSLGPESRLDSPCSWPQKAANGELQIQCLVEHGVEGSQVLLAAEFLNSAHL</sequence>
<dbReference type="EMBL" id="MU006300">
    <property type="protein sequence ID" value="KAF2851992.1"/>
    <property type="molecule type" value="Genomic_DNA"/>
</dbReference>
<protein>
    <submittedName>
        <fullName evidence="1">Uncharacterized protein</fullName>
    </submittedName>
</protein>